<comment type="caution">
    <text evidence="1">The sequence shown here is derived from an EMBL/GenBank/DDBJ whole genome shotgun (WGS) entry which is preliminary data.</text>
</comment>
<dbReference type="Pfam" id="PF12836">
    <property type="entry name" value="HHH_3"/>
    <property type="match status" value="1"/>
</dbReference>
<dbReference type="SUPFAM" id="SSF47781">
    <property type="entry name" value="RuvA domain 2-like"/>
    <property type="match status" value="1"/>
</dbReference>
<dbReference type="Gene3D" id="1.10.150.280">
    <property type="entry name" value="AF1531-like domain"/>
    <property type="match status" value="1"/>
</dbReference>
<proteinExistence type="predicted"/>
<organism evidence="1 2">
    <name type="scientific">Tannerella forsythia</name>
    <name type="common">Bacteroides forsythus</name>
    <dbReference type="NCBI Taxonomy" id="28112"/>
    <lineage>
        <taxon>Bacteria</taxon>
        <taxon>Pseudomonadati</taxon>
        <taxon>Bacteroidota</taxon>
        <taxon>Bacteroidia</taxon>
        <taxon>Bacteroidales</taxon>
        <taxon>Tannerellaceae</taxon>
        <taxon>Tannerella</taxon>
    </lineage>
</organism>
<reference evidence="1 2" key="1">
    <citation type="submission" date="2018-11" db="EMBL/GenBank/DDBJ databases">
        <title>Genomes From Bacteria Associated with the Canine Oral Cavity: a Test Case for Automated Genome-Based Taxonomic Assignment.</title>
        <authorList>
            <person name="Coil D.A."/>
            <person name="Jospin G."/>
            <person name="Darling A.E."/>
            <person name="Wallis C."/>
            <person name="Davis I.J."/>
            <person name="Harris S."/>
            <person name="Eisen J.A."/>
            <person name="Holcombe L.J."/>
            <person name="O'Flynn C."/>
        </authorList>
    </citation>
    <scope>NUCLEOTIDE SEQUENCE [LARGE SCALE GENOMIC DNA]</scope>
    <source>
        <strain evidence="1 2">OH2617_COT-023</strain>
    </source>
</reference>
<evidence type="ECO:0000313" key="2">
    <source>
        <dbReference type="Proteomes" id="UP000278609"/>
    </source>
</evidence>
<dbReference type="OrthoDB" id="9766750at2"/>
<dbReference type="RefSeq" id="WP_124750856.1">
    <property type="nucleotide sequence ID" value="NZ_RQYS01000010.1"/>
</dbReference>
<evidence type="ECO:0000313" key="1">
    <source>
        <dbReference type="EMBL" id="RRD62490.1"/>
    </source>
</evidence>
<dbReference type="EMBL" id="RQYS01000010">
    <property type="protein sequence ID" value="RRD62490.1"/>
    <property type="molecule type" value="Genomic_DNA"/>
</dbReference>
<name>A0A3P1XWV2_TANFO</name>
<sequence length="691" mass="80914">MRQRELMIGLIFFLIPCFYANSQDERSNERWKEYIRQWAEDEEDSERFESLYSELSYLSEHPIDLNTTTAESLRRLPFLSDTQVEAILSYRRKYGALLTVYELKNIAALDYPTIEWMEPFVYVGEVARPRRAIHGRNLWKYGSHQWIAQYRRTLEQKQGYRAQPDSVLRRYPNRVYLGEPFYHSLRYSYAFDERIQAGFVAEKDAGEPFANARHKGYDYYSAHLLLHDMKKWLGTFAAGDYKASFGQGLVLSHDFIPVRTTVLSSSGYRNNGFRRHYSTNEHDFFRGVAASFVWKNWTAHVFYSRRKTDASTDSTSSIITSFKTDGLHRTESERNKRHTVTMQTIGTNIRYASSGSHIGLTAVTYDFGHHTVEPPAKPYNRYLFHGNRNVNASIDYMLRLNTLRWYGETALSRNGAWATLNALQWAPNSSIRGVVLYRRYAADYQAYFAHAFSQSSGIRNEEGVYIGWELTPPIGFWKITGYADFYRFPWMKFGVDAPSSGTDCLLQADYAKFEHLDFYVRYRYRRRESSHTAKGHPETKILSDRHHRLRAQMLYYPTPEWSWKAAIDASLFIPEAKATSYGWMVSNAVGWKPQRLPFQADWFIACFRTDNYQNRIYSYEKNLLYAFHSTSFYGKGMRLSTVLRYSVGYRFVIAAKIGWTHYFEGEHIGSGLETIDGRNRTDVHAMIRWKF</sequence>
<dbReference type="AlphaFoldDB" id="A0A3P1XWV2"/>
<gene>
    <name evidence="1" type="ORF">EII40_03350</name>
</gene>
<accession>A0A3P1XWV2</accession>
<protein>
    <submittedName>
        <fullName evidence="1">Helix-hairpin-helix domain-containing protein</fullName>
    </submittedName>
</protein>
<dbReference type="Proteomes" id="UP000278609">
    <property type="component" value="Unassembled WGS sequence"/>
</dbReference>
<dbReference type="InterPro" id="IPR010994">
    <property type="entry name" value="RuvA_2-like"/>
</dbReference>